<protein>
    <submittedName>
        <fullName evidence="3">Uncharacterized protein LOC106815402</fullName>
    </submittedName>
</protein>
<gene>
    <name evidence="3" type="primary">LOC106815402</name>
</gene>
<dbReference type="RefSeq" id="XP_014675345.1">
    <property type="nucleotide sequence ID" value="XM_014819859.1"/>
</dbReference>
<dbReference type="PANTHER" id="PTHR31751:SF42">
    <property type="entry name" value="PROTEIN CBG10204"/>
    <property type="match status" value="1"/>
</dbReference>
<proteinExistence type="predicted"/>
<evidence type="ECO:0000313" key="3">
    <source>
        <dbReference type="RefSeq" id="XP_014675345.1"/>
    </source>
</evidence>
<accession>A0ABM1ET24</accession>
<keyword evidence="2" id="KW-1185">Reference proteome</keyword>
<dbReference type="Proteomes" id="UP000695022">
    <property type="component" value="Unplaced"/>
</dbReference>
<feature type="region of interest" description="Disordered" evidence="1">
    <location>
        <begin position="112"/>
        <end position="135"/>
    </location>
</feature>
<sequence length="262" mass="29102">MAQKKPNKHCRSVAFAKRCNIELMKQMEESACASAENNDTAYDGDGEFDNAADDGENEIQSDKLDVAVQCRFRVKKRSAYVQTKPTVKSVGSQTAVVMVDQGVQCTLMTECHSEAEQDEEEEEIGEDMDDPEEDPDYDPLTDTLDNTELDDEAVMVMADKFCIVYGSLLTELLEQCPSCQFKCSLVRYAGTLNTVRRTCTMGHTSIWSSQRRSNDMPLGNLQLAAAIFFNGCSAAKTVHMLTSVGICCISVNTYFRLQKATK</sequence>
<evidence type="ECO:0000313" key="2">
    <source>
        <dbReference type="Proteomes" id="UP000695022"/>
    </source>
</evidence>
<reference evidence="3" key="1">
    <citation type="submission" date="2025-08" db="UniProtKB">
        <authorList>
            <consortium name="RefSeq"/>
        </authorList>
    </citation>
    <scope>IDENTIFICATION</scope>
</reference>
<dbReference type="GeneID" id="106815402"/>
<evidence type="ECO:0000256" key="1">
    <source>
        <dbReference type="SAM" id="MobiDB-lite"/>
    </source>
</evidence>
<organism evidence="2 3">
    <name type="scientific">Priapulus caudatus</name>
    <name type="common">Priapulid worm</name>
    <dbReference type="NCBI Taxonomy" id="37621"/>
    <lineage>
        <taxon>Eukaryota</taxon>
        <taxon>Metazoa</taxon>
        <taxon>Ecdysozoa</taxon>
        <taxon>Scalidophora</taxon>
        <taxon>Priapulida</taxon>
        <taxon>Priapulimorpha</taxon>
        <taxon>Priapulimorphida</taxon>
        <taxon>Priapulidae</taxon>
        <taxon>Priapulus</taxon>
    </lineage>
</organism>
<feature type="compositionally biased region" description="Acidic residues" evidence="1">
    <location>
        <begin position="116"/>
        <end position="135"/>
    </location>
</feature>
<name>A0ABM1ET24_PRICU</name>
<dbReference type="PANTHER" id="PTHR31751">
    <property type="entry name" value="SI:CH211-108C17.2-RELATED-RELATED"/>
    <property type="match status" value="1"/>
</dbReference>